<dbReference type="AlphaFoldDB" id="A0AA88XWY7"/>
<feature type="domain" description="EF-hand" evidence="3">
    <location>
        <begin position="69"/>
        <end position="104"/>
    </location>
</feature>
<dbReference type="EMBL" id="VSWD01000009">
    <property type="protein sequence ID" value="KAK3093493.1"/>
    <property type="molecule type" value="Genomic_DNA"/>
</dbReference>
<dbReference type="CDD" id="cd00051">
    <property type="entry name" value="EFh"/>
    <property type="match status" value="2"/>
</dbReference>
<dbReference type="InterPro" id="IPR002048">
    <property type="entry name" value="EF_hand_dom"/>
</dbReference>
<dbReference type="PANTHER" id="PTHR23048">
    <property type="entry name" value="MYOSIN LIGHT CHAIN 1, 3"/>
    <property type="match status" value="1"/>
</dbReference>
<dbReference type="PROSITE" id="PS00018">
    <property type="entry name" value="EF_HAND_1"/>
    <property type="match status" value="3"/>
</dbReference>
<proteinExistence type="predicted"/>
<dbReference type="InterPro" id="IPR018247">
    <property type="entry name" value="EF_Hand_1_Ca_BS"/>
</dbReference>
<evidence type="ECO:0000313" key="4">
    <source>
        <dbReference type="EMBL" id="KAK3093493.1"/>
    </source>
</evidence>
<feature type="domain" description="EF-hand" evidence="3">
    <location>
        <begin position="1"/>
        <end position="31"/>
    </location>
</feature>
<feature type="domain" description="EF-hand" evidence="3">
    <location>
        <begin position="32"/>
        <end position="67"/>
    </location>
</feature>
<accession>A0AA88XWY7</accession>
<sequence length="138" mass="15787">WKEAFSMFDKNGDGHICQEELGTVMRSLGQAPTDAEVHKMISDVDLNTNGMVEFDEFITMMQKYQHNMNPEEEMLEAFRVFDKDGNGYISADELSHVMTTLGEKLSRDEVDAMIKEADLDKDGQVNYHGKYCCLVNNY</sequence>
<keyword evidence="5" id="KW-1185">Reference proteome</keyword>
<keyword evidence="1" id="KW-0677">Repeat</keyword>
<keyword evidence="2" id="KW-0106">Calcium</keyword>
<dbReference type="SMART" id="SM00054">
    <property type="entry name" value="EFh"/>
    <property type="match status" value="4"/>
</dbReference>
<gene>
    <name evidence="4" type="ORF">FSP39_016409</name>
</gene>
<evidence type="ECO:0000313" key="5">
    <source>
        <dbReference type="Proteomes" id="UP001186944"/>
    </source>
</evidence>
<dbReference type="PROSITE" id="PS50222">
    <property type="entry name" value="EF_HAND_2"/>
    <property type="match status" value="3"/>
</dbReference>
<dbReference type="InterPro" id="IPR050230">
    <property type="entry name" value="CALM/Myosin/TropC-like"/>
</dbReference>
<name>A0AA88XWY7_PINIB</name>
<dbReference type="FunFam" id="1.10.238.10:FF:000178">
    <property type="entry name" value="Calmodulin-2 A"/>
    <property type="match status" value="1"/>
</dbReference>
<feature type="non-terminal residue" evidence="4">
    <location>
        <position position="1"/>
    </location>
</feature>
<dbReference type="GO" id="GO:0016460">
    <property type="term" value="C:myosin II complex"/>
    <property type="evidence" value="ECO:0007669"/>
    <property type="project" value="TreeGrafter"/>
</dbReference>
<organism evidence="4 5">
    <name type="scientific">Pinctada imbricata</name>
    <name type="common">Atlantic pearl-oyster</name>
    <name type="synonym">Pinctada martensii</name>
    <dbReference type="NCBI Taxonomy" id="66713"/>
    <lineage>
        <taxon>Eukaryota</taxon>
        <taxon>Metazoa</taxon>
        <taxon>Spiralia</taxon>
        <taxon>Lophotrochozoa</taxon>
        <taxon>Mollusca</taxon>
        <taxon>Bivalvia</taxon>
        <taxon>Autobranchia</taxon>
        <taxon>Pteriomorphia</taxon>
        <taxon>Pterioida</taxon>
        <taxon>Pterioidea</taxon>
        <taxon>Pteriidae</taxon>
        <taxon>Pinctada</taxon>
    </lineage>
</organism>
<dbReference type="InterPro" id="IPR011992">
    <property type="entry name" value="EF-hand-dom_pair"/>
</dbReference>
<dbReference type="Proteomes" id="UP001186944">
    <property type="component" value="Unassembled WGS sequence"/>
</dbReference>
<dbReference type="SUPFAM" id="SSF47473">
    <property type="entry name" value="EF-hand"/>
    <property type="match status" value="1"/>
</dbReference>
<evidence type="ECO:0000259" key="3">
    <source>
        <dbReference type="PROSITE" id="PS50222"/>
    </source>
</evidence>
<dbReference type="Gene3D" id="1.10.238.10">
    <property type="entry name" value="EF-hand"/>
    <property type="match status" value="2"/>
</dbReference>
<evidence type="ECO:0000256" key="2">
    <source>
        <dbReference type="ARBA" id="ARBA00022837"/>
    </source>
</evidence>
<dbReference type="GO" id="GO:0005509">
    <property type="term" value="F:calcium ion binding"/>
    <property type="evidence" value="ECO:0007669"/>
    <property type="project" value="InterPro"/>
</dbReference>
<protein>
    <recommendedName>
        <fullName evidence="3">EF-hand domain-containing protein</fullName>
    </recommendedName>
</protein>
<dbReference type="PANTHER" id="PTHR23048:SF0">
    <property type="entry name" value="CALMODULIN LIKE 3"/>
    <property type="match status" value="1"/>
</dbReference>
<evidence type="ECO:0000256" key="1">
    <source>
        <dbReference type="ARBA" id="ARBA00022737"/>
    </source>
</evidence>
<dbReference type="Pfam" id="PF13499">
    <property type="entry name" value="EF-hand_7"/>
    <property type="match status" value="2"/>
</dbReference>
<comment type="caution">
    <text evidence="4">The sequence shown here is derived from an EMBL/GenBank/DDBJ whole genome shotgun (WGS) entry which is preliminary data.</text>
</comment>
<reference evidence="4" key="1">
    <citation type="submission" date="2019-08" db="EMBL/GenBank/DDBJ databases">
        <title>The improved chromosome-level genome for the pearl oyster Pinctada fucata martensii using PacBio sequencing and Hi-C.</title>
        <authorList>
            <person name="Zheng Z."/>
        </authorList>
    </citation>
    <scope>NUCLEOTIDE SEQUENCE</scope>
    <source>
        <strain evidence="4">ZZ-2019</strain>
        <tissue evidence="4">Adductor muscle</tissue>
    </source>
</reference>